<reference evidence="8 9" key="1">
    <citation type="journal article" date="2001" name="J. Bacteriol.">
        <title>Genome sequence and comparative analysis of the solvent-producing bacterium Clostridium acetobutylicum.</title>
        <authorList>
            <person name="Nolling J."/>
            <person name="Breton G."/>
            <person name="Omelchenko M.V."/>
            <person name="Makarova K.S."/>
            <person name="Zeng Q."/>
            <person name="Gibson R."/>
            <person name="Lee H.M."/>
            <person name="Dubois J."/>
            <person name="Qiu D."/>
            <person name="Hitti J."/>
            <person name="Wolf Y.I."/>
            <person name="Tatusov R.L."/>
            <person name="Sabathe F."/>
            <person name="Doucette-Stamm L."/>
            <person name="Soucaille P."/>
            <person name="Daly M.J."/>
            <person name="Bennett G.N."/>
            <person name="Koonin E.V."/>
            <person name="Smith D.R."/>
        </authorList>
    </citation>
    <scope>NUCLEOTIDE SEQUENCE [LARGE SCALE GENOMIC DNA]</scope>
    <source>
        <strain evidence="9">ATCC 824 / DSM 792 / JCM 1419 / LMG 5710 / VKM B-1787</strain>
    </source>
</reference>
<keyword evidence="6" id="KW-0479">Metal-binding</keyword>
<dbReference type="Pfam" id="PF00484">
    <property type="entry name" value="Pro_CA"/>
    <property type="match status" value="1"/>
</dbReference>
<feature type="binding site" evidence="6">
    <location>
        <position position="53"/>
    </location>
    <ligand>
        <name>Zn(2+)</name>
        <dbReference type="ChEBI" id="CHEBI:29105"/>
    </ligand>
</feature>
<dbReference type="Proteomes" id="UP000000814">
    <property type="component" value="Chromosome"/>
</dbReference>
<dbReference type="InterPro" id="IPR001765">
    <property type="entry name" value="Carbonic_anhydrase"/>
</dbReference>
<dbReference type="PANTHER" id="PTHR11002:SF79">
    <property type="entry name" value="CARBONIC ANHYDRASE 2"/>
    <property type="match status" value="1"/>
</dbReference>
<dbReference type="GO" id="GO:0008270">
    <property type="term" value="F:zinc ion binding"/>
    <property type="evidence" value="ECO:0007669"/>
    <property type="project" value="UniProtKB-UniRule"/>
</dbReference>
<dbReference type="eggNOG" id="COG0288">
    <property type="taxonomic scope" value="Bacteria"/>
</dbReference>
<protein>
    <recommendedName>
        <fullName evidence="2 7">Carbonic anhydrase</fullName>
        <ecNumber evidence="2 7">4.2.1.1</ecNumber>
    </recommendedName>
    <alternativeName>
        <fullName evidence="7">Carbonate dehydratase</fullName>
    </alternativeName>
</protein>
<accession>Q97G87</accession>
<dbReference type="PANTHER" id="PTHR11002">
    <property type="entry name" value="CARBONIC ANHYDRASE"/>
    <property type="match status" value="1"/>
</dbReference>
<dbReference type="PROSITE" id="PS00705">
    <property type="entry name" value="PROK_CO2_ANHYDRASE_2"/>
    <property type="match status" value="1"/>
</dbReference>
<evidence type="ECO:0000256" key="1">
    <source>
        <dbReference type="ARBA" id="ARBA00006217"/>
    </source>
</evidence>
<feature type="binding site" evidence="6">
    <location>
        <position position="104"/>
    </location>
    <ligand>
        <name>Zn(2+)</name>
        <dbReference type="ChEBI" id="CHEBI:29105"/>
    </ligand>
</feature>
<keyword evidence="4 7" id="KW-0456">Lyase</keyword>
<dbReference type="SMART" id="SM00947">
    <property type="entry name" value="Pro_CA"/>
    <property type="match status" value="1"/>
</dbReference>
<dbReference type="CDD" id="cd03378">
    <property type="entry name" value="beta_CA_cladeC"/>
    <property type="match status" value="1"/>
</dbReference>
<evidence type="ECO:0000256" key="5">
    <source>
        <dbReference type="ARBA" id="ARBA00048348"/>
    </source>
</evidence>
<dbReference type="GO" id="GO:0015976">
    <property type="term" value="P:carbon utilization"/>
    <property type="evidence" value="ECO:0007669"/>
    <property type="project" value="InterPro"/>
</dbReference>
<evidence type="ECO:0000313" key="9">
    <source>
        <dbReference type="Proteomes" id="UP000000814"/>
    </source>
</evidence>
<feature type="binding site" evidence="6">
    <location>
        <position position="51"/>
    </location>
    <ligand>
        <name>Zn(2+)</name>
        <dbReference type="ChEBI" id="CHEBI:29105"/>
    </ligand>
</feature>
<dbReference type="GeneID" id="44998959"/>
<dbReference type="EMBL" id="AE001437">
    <property type="protein sequence ID" value="AAK80436.1"/>
    <property type="molecule type" value="Genomic_DNA"/>
</dbReference>
<keyword evidence="9" id="KW-1185">Reference proteome</keyword>
<comment type="catalytic activity">
    <reaction evidence="5 7">
        <text>hydrogencarbonate + H(+) = CO2 + H2O</text>
        <dbReference type="Rhea" id="RHEA:10748"/>
        <dbReference type="ChEBI" id="CHEBI:15377"/>
        <dbReference type="ChEBI" id="CHEBI:15378"/>
        <dbReference type="ChEBI" id="CHEBI:16526"/>
        <dbReference type="ChEBI" id="CHEBI:17544"/>
        <dbReference type="EC" id="4.2.1.1"/>
    </reaction>
</comment>
<dbReference type="KEGG" id="cac:CA_C2482"/>
<evidence type="ECO:0000313" key="8">
    <source>
        <dbReference type="EMBL" id="AAK80436.1"/>
    </source>
</evidence>
<dbReference type="InterPro" id="IPR036874">
    <property type="entry name" value="Carbonic_anhydrase_sf"/>
</dbReference>
<comment type="function">
    <text evidence="7">Reversible hydration of carbon dioxide.</text>
</comment>
<sequence>MKDEFLVIEKTLMEGNKRFMSNKLKLKDFSEKRRKDLKENGQRPMAVVVSCSDSRVPPEIIFDLGLGEIFTVRNAGNIVDSNTIGNVEFAVNHLGAKYVLVMGHEKCGAVEAALEGVSNNEKLKGFIEPLENVVANALENNKKCTRKEIIDIIEDKNVEASANKLLESENLRQLKRKDEIEIVKAKYFHETGEVKILR</sequence>
<evidence type="ECO:0000256" key="3">
    <source>
        <dbReference type="ARBA" id="ARBA00022833"/>
    </source>
</evidence>
<dbReference type="EC" id="4.2.1.1" evidence="2 7"/>
<feature type="binding site" evidence="6">
    <location>
        <position position="107"/>
    </location>
    <ligand>
        <name>Zn(2+)</name>
        <dbReference type="ChEBI" id="CHEBI:29105"/>
    </ligand>
</feature>
<comment type="cofactor">
    <cofactor evidence="6">
        <name>Zn(2+)</name>
        <dbReference type="ChEBI" id="CHEBI:29105"/>
    </cofactor>
    <text evidence="6">Binds 1 zinc ion per subunit.</text>
</comment>
<dbReference type="GO" id="GO:0004089">
    <property type="term" value="F:carbonate dehydratase activity"/>
    <property type="evidence" value="ECO:0007669"/>
    <property type="project" value="UniProtKB-UniRule"/>
</dbReference>
<evidence type="ECO:0000256" key="4">
    <source>
        <dbReference type="ARBA" id="ARBA00023239"/>
    </source>
</evidence>
<evidence type="ECO:0000256" key="2">
    <source>
        <dbReference type="ARBA" id="ARBA00012925"/>
    </source>
</evidence>
<evidence type="ECO:0000256" key="6">
    <source>
        <dbReference type="PIRSR" id="PIRSR601765-1"/>
    </source>
</evidence>
<dbReference type="PIR" id="A97206">
    <property type="entry name" value="A97206"/>
</dbReference>
<gene>
    <name evidence="8" type="ordered locus">CA_C2482</name>
</gene>
<dbReference type="HOGENOM" id="CLU_053879_4_1_9"/>
<comment type="similarity">
    <text evidence="1 7">Belongs to the beta-class carbonic anhydrase family.</text>
</comment>
<dbReference type="PROSITE" id="PS00704">
    <property type="entry name" value="PROK_CO2_ANHYDRASE_1"/>
    <property type="match status" value="1"/>
</dbReference>
<dbReference type="RefSeq" id="WP_010965777.1">
    <property type="nucleotide sequence ID" value="NC_003030.1"/>
</dbReference>
<dbReference type="STRING" id="272562.CA_C2482"/>
<evidence type="ECO:0000256" key="7">
    <source>
        <dbReference type="RuleBase" id="RU003956"/>
    </source>
</evidence>
<proteinExistence type="inferred from homology"/>
<name>Q97G87_CLOAB</name>
<dbReference type="Gene3D" id="3.40.1050.10">
    <property type="entry name" value="Carbonic anhydrase"/>
    <property type="match status" value="1"/>
</dbReference>
<keyword evidence="3 6" id="KW-0862">Zinc</keyword>
<dbReference type="SUPFAM" id="SSF53056">
    <property type="entry name" value="beta-carbonic anhydrase, cab"/>
    <property type="match status" value="1"/>
</dbReference>
<dbReference type="InterPro" id="IPR015892">
    <property type="entry name" value="Carbonic_anhydrase_CS"/>
</dbReference>
<dbReference type="OrthoDB" id="9769739at2"/>
<dbReference type="PATRIC" id="fig|272562.8.peg.2678"/>
<dbReference type="AlphaFoldDB" id="Q97G87"/>
<organism evidence="8 9">
    <name type="scientific">Clostridium acetobutylicum (strain ATCC 824 / DSM 792 / JCM 1419 / IAM 19013 / LMG 5710 / NBRC 13948 / NRRL B-527 / VKM B-1787 / 2291 / W)</name>
    <dbReference type="NCBI Taxonomy" id="272562"/>
    <lineage>
        <taxon>Bacteria</taxon>
        <taxon>Bacillati</taxon>
        <taxon>Bacillota</taxon>
        <taxon>Clostridia</taxon>
        <taxon>Eubacteriales</taxon>
        <taxon>Clostridiaceae</taxon>
        <taxon>Clostridium</taxon>
    </lineage>
</organism>